<keyword evidence="1" id="KW-0732">Signal</keyword>
<evidence type="ECO:0000313" key="3">
    <source>
        <dbReference type="Proteomes" id="UP000335538"/>
    </source>
</evidence>
<evidence type="ECO:0000256" key="1">
    <source>
        <dbReference type="SAM" id="SignalP"/>
    </source>
</evidence>
<evidence type="ECO:0008006" key="4">
    <source>
        <dbReference type="Google" id="ProtNLM"/>
    </source>
</evidence>
<evidence type="ECO:0000313" key="2">
    <source>
        <dbReference type="EMBL" id="VVE77661.1"/>
    </source>
</evidence>
<accession>A0A5E5AV30</accession>
<gene>
    <name evidence="2" type="ORF">PSP31121_01236</name>
</gene>
<dbReference type="EMBL" id="CABPSR010000002">
    <property type="protein sequence ID" value="VVE77661.1"/>
    <property type="molecule type" value="Genomic_DNA"/>
</dbReference>
<dbReference type="Proteomes" id="UP000335538">
    <property type="component" value="Unassembled WGS sequence"/>
</dbReference>
<sequence length="62" mass="6810">MLLFLLRLLASGLCAASRFQSSLFTNVNKTKRMKKDDNKLLLDDVARQPFSSGASTISAAFT</sequence>
<feature type="signal peptide" evidence="1">
    <location>
        <begin position="1"/>
        <end position="15"/>
    </location>
</feature>
<name>A0A5E5AV30_9BURK</name>
<proteinExistence type="predicted"/>
<feature type="chain" id="PRO_5022881396" description="Secreted protein" evidence="1">
    <location>
        <begin position="16"/>
        <end position="62"/>
    </location>
</feature>
<reference evidence="2 3" key="1">
    <citation type="submission" date="2019-08" db="EMBL/GenBank/DDBJ databases">
        <authorList>
            <person name="Peeters C."/>
        </authorList>
    </citation>
    <scope>NUCLEOTIDE SEQUENCE [LARGE SCALE GENOMIC DNA]</scope>
    <source>
        <strain evidence="2 3">LMG 31121</strain>
    </source>
</reference>
<dbReference type="AlphaFoldDB" id="A0A5E5AV30"/>
<protein>
    <recommendedName>
        <fullName evidence="4">Secreted protein</fullName>
    </recommendedName>
</protein>
<organism evidence="2 3">
    <name type="scientific">Pandoraea sputorum</name>
    <dbReference type="NCBI Taxonomy" id="93222"/>
    <lineage>
        <taxon>Bacteria</taxon>
        <taxon>Pseudomonadati</taxon>
        <taxon>Pseudomonadota</taxon>
        <taxon>Betaproteobacteria</taxon>
        <taxon>Burkholderiales</taxon>
        <taxon>Burkholderiaceae</taxon>
        <taxon>Pandoraea</taxon>
    </lineage>
</organism>